<proteinExistence type="predicted"/>
<feature type="chain" id="PRO_5030826631" evidence="2">
    <location>
        <begin position="19"/>
        <end position="152"/>
    </location>
</feature>
<gene>
    <name evidence="3" type="ORF">SMAR0320_LOCUS17147</name>
</gene>
<accession>A0A7S2PV68</accession>
<evidence type="ECO:0000256" key="2">
    <source>
        <dbReference type="SAM" id="SignalP"/>
    </source>
</evidence>
<feature type="signal peptide" evidence="2">
    <location>
        <begin position="1"/>
        <end position="18"/>
    </location>
</feature>
<evidence type="ECO:0000256" key="1">
    <source>
        <dbReference type="SAM" id="MobiDB-lite"/>
    </source>
</evidence>
<feature type="compositionally biased region" description="Polar residues" evidence="1">
    <location>
        <begin position="60"/>
        <end position="78"/>
    </location>
</feature>
<protein>
    <submittedName>
        <fullName evidence="3">Uncharacterized protein</fullName>
    </submittedName>
</protein>
<dbReference type="AlphaFoldDB" id="A0A7S2PV68"/>
<organism evidence="3">
    <name type="scientific">Skeletonema marinoi</name>
    <dbReference type="NCBI Taxonomy" id="267567"/>
    <lineage>
        <taxon>Eukaryota</taxon>
        <taxon>Sar</taxon>
        <taxon>Stramenopiles</taxon>
        <taxon>Ochrophyta</taxon>
        <taxon>Bacillariophyta</taxon>
        <taxon>Coscinodiscophyceae</taxon>
        <taxon>Thalassiosirophycidae</taxon>
        <taxon>Thalassiosirales</taxon>
        <taxon>Skeletonemataceae</taxon>
        <taxon>Skeletonema</taxon>
        <taxon>Skeletonema marinoi-dohrnii complex</taxon>
    </lineage>
</organism>
<feature type="region of interest" description="Disordered" evidence="1">
    <location>
        <begin position="60"/>
        <end position="103"/>
    </location>
</feature>
<sequence length="152" mass="16508">MTRNLFVLFMATITTTSAFAPSSSPHASRSSELHQTLLHDVEAGKATSWAGARYGDNFLSTGHYSPSETHGTRSTNAMDGTPSSPTSLPPRSHHYTRSSTHARSDKVIHTSTWVSSAHAEAGNDMFEWSGARRGDYGVVFRRAAPTASPWLE</sequence>
<keyword evidence="2" id="KW-0732">Signal</keyword>
<reference evidence="3" key="1">
    <citation type="submission" date="2021-01" db="EMBL/GenBank/DDBJ databases">
        <authorList>
            <person name="Corre E."/>
            <person name="Pelletier E."/>
            <person name="Niang G."/>
            <person name="Scheremetjew M."/>
            <person name="Finn R."/>
            <person name="Kale V."/>
            <person name="Holt S."/>
            <person name="Cochrane G."/>
            <person name="Meng A."/>
            <person name="Brown T."/>
            <person name="Cohen L."/>
        </authorList>
    </citation>
    <scope>NUCLEOTIDE SEQUENCE</scope>
    <source>
        <strain evidence="3">SM1012Den-03</strain>
    </source>
</reference>
<feature type="compositionally biased region" description="Low complexity" evidence="1">
    <location>
        <begin position="81"/>
        <end position="90"/>
    </location>
</feature>
<name>A0A7S2PV68_9STRA</name>
<dbReference type="EMBL" id="HBGZ01024175">
    <property type="protein sequence ID" value="CAD9619341.1"/>
    <property type="molecule type" value="Transcribed_RNA"/>
</dbReference>
<evidence type="ECO:0000313" key="3">
    <source>
        <dbReference type="EMBL" id="CAD9619341.1"/>
    </source>
</evidence>